<evidence type="ECO:0000313" key="3">
    <source>
        <dbReference type="EMBL" id="KRG00733.1"/>
    </source>
</evidence>
<dbReference type="EMBL" id="CH933806">
    <property type="protein sequence ID" value="KRG00733.1"/>
    <property type="molecule type" value="Genomic_DNA"/>
</dbReference>
<dbReference type="InParanoid" id="A0A0Q9WY16"/>
<feature type="compositionally biased region" description="Basic and acidic residues" evidence="1">
    <location>
        <begin position="31"/>
        <end position="49"/>
    </location>
</feature>
<dbReference type="Pfam" id="PF16984">
    <property type="entry name" value="Grp7_allergen"/>
    <property type="match status" value="1"/>
</dbReference>
<feature type="region of interest" description="Disordered" evidence="1">
    <location>
        <begin position="28"/>
        <end position="49"/>
    </location>
</feature>
<dbReference type="Proteomes" id="UP000009192">
    <property type="component" value="Unassembled WGS sequence"/>
</dbReference>
<evidence type="ECO:0000256" key="2">
    <source>
        <dbReference type="SAM" id="SignalP"/>
    </source>
</evidence>
<feature type="signal peptide" evidence="2">
    <location>
        <begin position="1"/>
        <end position="24"/>
    </location>
</feature>
<dbReference type="AlphaFoldDB" id="A0A0Q9WY16"/>
<keyword evidence="4" id="KW-1185">Reference proteome</keyword>
<feature type="chain" id="PRO_5006387243" evidence="2">
    <location>
        <begin position="25"/>
        <end position="272"/>
    </location>
</feature>
<dbReference type="InterPro" id="IPR038602">
    <property type="entry name" value="Mite_allergen_7_sf"/>
</dbReference>
<evidence type="ECO:0000256" key="1">
    <source>
        <dbReference type="SAM" id="MobiDB-lite"/>
    </source>
</evidence>
<organism evidence="3 4">
    <name type="scientific">Drosophila mojavensis</name>
    <name type="common">Fruit fly</name>
    <dbReference type="NCBI Taxonomy" id="7230"/>
    <lineage>
        <taxon>Eukaryota</taxon>
        <taxon>Metazoa</taxon>
        <taxon>Ecdysozoa</taxon>
        <taxon>Arthropoda</taxon>
        <taxon>Hexapoda</taxon>
        <taxon>Insecta</taxon>
        <taxon>Pterygota</taxon>
        <taxon>Neoptera</taxon>
        <taxon>Endopterygota</taxon>
        <taxon>Diptera</taxon>
        <taxon>Brachycera</taxon>
        <taxon>Muscomorpha</taxon>
        <taxon>Ephydroidea</taxon>
        <taxon>Drosophilidae</taxon>
        <taxon>Drosophila</taxon>
    </lineage>
</organism>
<protein>
    <submittedName>
        <fullName evidence="3">Uncharacterized protein, isoform A</fullName>
    </submittedName>
</protein>
<evidence type="ECO:0000313" key="4">
    <source>
        <dbReference type="Proteomes" id="UP000009192"/>
    </source>
</evidence>
<dbReference type="Gene3D" id="3.15.10.50">
    <property type="match status" value="1"/>
</dbReference>
<proteinExistence type="predicted"/>
<name>A0A0Q9WY16_DROMO</name>
<accession>A0A0Q9WY16</accession>
<keyword evidence="2" id="KW-0732">Signal</keyword>
<dbReference type="InterPro" id="IPR020234">
    <property type="entry name" value="Mite_allergen_group-7"/>
</dbReference>
<dbReference type="OrthoDB" id="6419576at2759"/>
<gene>
    <name evidence="3" type="primary">Dmoj\GI25792</name>
    <name evidence="3" type="ORF">Dmoj_GI25792</name>
</gene>
<reference evidence="3 4" key="1">
    <citation type="journal article" date="2007" name="Nature">
        <title>Evolution of genes and genomes on the Drosophila phylogeny.</title>
        <authorList>
            <consortium name="Drosophila 12 Genomes Consortium"/>
            <person name="Clark A.G."/>
            <person name="Eisen M.B."/>
            <person name="Smith D.R."/>
            <person name="Bergman C.M."/>
            <person name="Oliver B."/>
            <person name="Markow T.A."/>
            <person name="Kaufman T.C."/>
            <person name="Kellis M."/>
            <person name="Gelbart W."/>
            <person name="Iyer V.N."/>
            <person name="Pollard D.A."/>
            <person name="Sackton T.B."/>
            <person name="Larracuente A.M."/>
            <person name="Singh N.D."/>
            <person name="Abad J.P."/>
            <person name="Abt D.N."/>
            <person name="Adryan B."/>
            <person name="Aguade M."/>
            <person name="Akashi H."/>
            <person name="Anderson W.W."/>
            <person name="Aquadro C.F."/>
            <person name="Ardell D.H."/>
            <person name="Arguello R."/>
            <person name="Artieri C.G."/>
            <person name="Barbash D.A."/>
            <person name="Barker D."/>
            <person name="Barsanti P."/>
            <person name="Batterham P."/>
            <person name="Batzoglou S."/>
            <person name="Begun D."/>
            <person name="Bhutkar A."/>
            <person name="Blanco E."/>
            <person name="Bosak S.A."/>
            <person name="Bradley R.K."/>
            <person name="Brand A.D."/>
            <person name="Brent M.R."/>
            <person name="Brooks A.N."/>
            <person name="Brown R.H."/>
            <person name="Butlin R.K."/>
            <person name="Caggese C."/>
            <person name="Calvi B.R."/>
            <person name="Bernardo de Carvalho A."/>
            <person name="Caspi A."/>
            <person name="Castrezana S."/>
            <person name="Celniker S.E."/>
            <person name="Chang J.L."/>
            <person name="Chapple C."/>
            <person name="Chatterji S."/>
            <person name="Chinwalla A."/>
            <person name="Civetta A."/>
            <person name="Clifton S.W."/>
            <person name="Comeron J.M."/>
            <person name="Costello J.C."/>
            <person name="Coyne J.A."/>
            <person name="Daub J."/>
            <person name="David R.G."/>
            <person name="Delcher A.L."/>
            <person name="Delehaunty K."/>
            <person name="Do C.B."/>
            <person name="Ebling H."/>
            <person name="Edwards K."/>
            <person name="Eickbush T."/>
            <person name="Evans J.D."/>
            <person name="Filipski A."/>
            <person name="Findeiss S."/>
            <person name="Freyhult E."/>
            <person name="Fulton L."/>
            <person name="Fulton R."/>
            <person name="Garcia A.C."/>
            <person name="Gardiner A."/>
            <person name="Garfield D.A."/>
            <person name="Garvin B.E."/>
            <person name="Gibson G."/>
            <person name="Gilbert D."/>
            <person name="Gnerre S."/>
            <person name="Godfrey J."/>
            <person name="Good R."/>
            <person name="Gotea V."/>
            <person name="Gravely B."/>
            <person name="Greenberg A.J."/>
            <person name="Griffiths-Jones S."/>
            <person name="Gross S."/>
            <person name="Guigo R."/>
            <person name="Gustafson E.A."/>
            <person name="Haerty W."/>
            <person name="Hahn M.W."/>
            <person name="Halligan D.L."/>
            <person name="Halpern A.L."/>
            <person name="Halter G.M."/>
            <person name="Han M.V."/>
            <person name="Heger A."/>
            <person name="Hillier L."/>
            <person name="Hinrichs A.S."/>
            <person name="Holmes I."/>
            <person name="Hoskins R.A."/>
            <person name="Hubisz M.J."/>
            <person name="Hultmark D."/>
            <person name="Huntley M.A."/>
            <person name="Jaffe D.B."/>
            <person name="Jagadeeshan S."/>
            <person name="Jeck W.R."/>
            <person name="Johnson J."/>
            <person name="Jones C.D."/>
            <person name="Jordan W.C."/>
            <person name="Karpen G.H."/>
            <person name="Kataoka E."/>
            <person name="Keightley P.D."/>
            <person name="Kheradpour P."/>
            <person name="Kirkness E.F."/>
            <person name="Koerich L.B."/>
            <person name="Kristiansen K."/>
            <person name="Kudrna D."/>
            <person name="Kulathinal R.J."/>
            <person name="Kumar S."/>
            <person name="Kwok R."/>
            <person name="Lander E."/>
            <person name="Langley C.H."/>
            <person name="Lapoint R."/>
            <person name="Lazzaro B.P."/>
            <person name="Lee S.J."/>
            <person name="Levesque L."/>
            <person name="Li R."/>
            <person name="Lin C.F."/>
            <person name="Lin M.F."/>
            <person name="Lindblad-Toh K."/>
            <person name="Llopart A."/>
            <person name="Long M."/>
            <person name="Low L."/>
            <person name="Lozovsky E."/>
            <person name="Lu J."/>
            <person name="Luo M."/>
            <person name="Machado C.A."/>
            <person name="Makalowski W."/>
            <person name="Marzo M."/>
            <person name="Matsuda M."/>
            <person name="Matzkin L."/>
            <person name="McAllister B."/>
            <person name="McBride C.S."/>
            <person name="McKernan B."/>
            <person name="McKernan K."/>
            <person name="Mendez-Lago M."/>
            <person name="Minx P."/>
            <person name="Mollenhauer M.U."/>
            <person name="Montooth K."/>
            <person name="Mount S.M."/>
            <person name="Mu X."/>
            <person name="Myers E."/>
            <person name="Negre B."/>
            <person name="Newfeld S."/>
            <person name="Nielsen R."/>
            <person name="Noor M.A."/>
            <person name="O'Grady P."/>
            <person name="Pachter L."/>
            <person name="Papaceit M."/>
            <person name="Parisi M.J."/>
            <person name="Parisi M."/>
            <person name="Parts L."/>
            <person name="Pedersen J.S."/>
            <person name="Pesole G."/>
            <person name="Phillippy A.M."/>
            <person name="Ponting C.P."/>
            <person name="Pop M."/>
            <person name="Porcelli D."/>
            <person name="Powell J.R."/>
            <person name="Prohaska S."/>
            <person name="Pruitt K."/>
            <person name="Puig M."/>
            <person name="Quesneville H."/>
            <person name="Ram K.R."/>
            <person name="Rand D."/>
            <person name="Rasmussen M.D."/>
            <person name="Reed L.K."/>
            <person name="Reenan R."/>
            <person name="Reily A."/>
            <person name="Remington K.A."/>
            <person name="Rieger T.T."/>
            <person name="Ritchie M.G."/>
            <person name="Robin C."/>
            <person name="Rogers Y.H."/>
            <person name="Rohde C."/>
            <person name="Rozas J."/>
            <person name="Rubenfield M.J."/>
            <person name="Ruiz A."/>
            <person name="Russo S."/>
            <person name="Salzberg S.L."/>
            <person name="Sanchez-Gracia A."/>
            <person name="Saranga D.J."/>
            <person name="Sato H."/>
            <person name="Schaeffer S.W."/>
            <person name="Schatz M.C."/>
            <person name="Schlenke T."/>
            <person name="Schwartz R."/>
            <person name="Segarra C."/>
            <person name="Singh R.S."/>
            <person name="Sirot L."/>
            <person name="Sirota M."/>
            <person name="Sisneros N.B."/>
            <person name="Smith C.D."/>
            <person name="Smith T.F."/>
            <person name="Spieth J."/>
            <person name="Stage D.E."/>
            <person name="Stark A."/>
            <person name="Stephan W."/>
            <person name="Strausberg R.L."/>
            <person name="Strempel S."/>
            <person name="Sturgill D."/>
            <person name="Sutton G."/>
            <person name="Sutton G.G."/>
            <person name="Tao W."/>
            <person name="Teichmann S."/>
            <person name="Tobari Y.N."/>
            <person name="Tomimura Y."/>
            <person name="Tsolas J.M."/>
            <person name="Valente V.L."/>
            <person name="Venter E."/>
            <person name="Venter J.C."/>
            <person name="Vicario S."/>
            <person name="Vieira F.G."/>
            <person name="Vilella A.J."/>
            <person name="Villasante A."/>
            <person name="Walenz B."/>
            <person name="Wang J."/>
            <person name="Wasserman M."/>
            <person name="Watts T."/>
            <person name="Wilson D."/>
            <person name="Wilson R.K."/>
            <person name="Wing R.A."/>
            <person name="Wolfner M.F."/>
            <person name="Wong A."/>
            <person name="Wong G.K."/>
            <person name="Wu C.I."/>
            <person name="Wu G."/>
            <person name="Yamamoto D."/>
            <person name="Yang H.P."/>
            <person name="Yang S.P."/>
            <person name="Yorke J.A."/>
            <person name="Yoshida K."/>
            <person name="Zdobnov E."/>
            <person name="Zhang P."/>
            <person name="Zhang Y."/>
            <person name="Zimin A.V."/>
            <person name="Baldwin J."/>
            <person name="Abdouelleil A."/>
            <person name="Abdulkadir J."/>
            <person name="Abebe A."/>
            <person name="Abera B."/>
            <person name="Abreu J."/>
            <person name="Acer S.C."/>
            <person name="Aftuck L."/>
            <person name="Alexander A."/>
            <person name="An P."/>
            <person name="Anderson E."/>
            <person name="Anderson S."/>
            <person name="Arachi H."/>
            <person name="Azer M."/>
            <person name="Bachantsang P."/>
            <person name="Barry A."/>
            <person name="Bayul T."/>
            <person name="Berlin A."/>
            <person name="Bessette D."/>
            <person name="Bloom T."/>
            <person name="Blye J."/>
            <person name="Boguslavskiy L."/>
            <person name="Bonnet C."/>
            <person name="Boukhgalter B."/>
            <person name="Bourzgui I."/>
            <person name="Brown A."/>
            <person name="Cahill P."/>
            <person name="Channer S."/>
            <person name="Cheshatsang Y."/>
            <person name="Chuda L."/>
            <person name="Citroen M."/>
            <person name="Collymore A."/>
            <person name="Cooke P."/>
            <person name="Costello M."/>
            <person name="D'Aco K."/>
            <person name="Daza R."/>
            <person name="De Haan G."/>
            <person name="DeGray S."/>
            <person name="DeMaso C."/>
            <person name="Dhargay N."/>
            <person name="Dooley K."/>
            <person name="Dooley E."/>
            <person name="Doricent M."/>
            <person name="Dorje P."/>
            <person name="Dorjee K."/>
            <person name="Dupes A."/>
            <person name="Elong R."/>
            <person name="Falk J."/>
            <person name="Farina A."/>
            <person name="Faro S."/>
            <person name="Ferguson D."/>
            <person name="Fisher S."/>
            <person name="Foley C.D."/>
            <person name="Franke A."/>
            <person name="Friedrich D."/>
            <person name="Gadbois L."/>
            <person name="Gearin G."/>
            <person name="Gearin C.R."/>
            <person name="Giannoukos G."/>
            <person name="Goode T."/>
            <person name="Graham J."/>
            <person name="Grandbois E."/>
            <person name="Grewal S."/>
            <person name="Gyaltsen K."/>
            <person name="Hafez N."/>
            <person name="Hagos B."/>
            <person name="Hall J."/>
            <person name="Henson C."/>
            <person name="Hollinger A."/>
            <person name="Honan T."/>
            <person name="Huard M.D."/>
            <person name="Hughes L."/>
            <person name="Hurhula B."/>
            <person name="Husby M.E."/>
            <person name="Kamat A."/>
            <person name="Kanga B."/>
            <person name="Kashin S."/>
            <person name="Khazanovich D."/>
            <person name="Kisner P."/>
            <person name="Lance K."/>
            <person name="Lara M."/>
            <person name="Lee W."/>
            <person name="Lennon N."/>
            <person name="Letendre F."/>
            <person name="LeVine R."/>
            <person name="Lipovsky A."/>
            <person name="Liu X."/>
            <person name="Liu J."/>
            <person name="Liu S."/>
            <person name="Lokyitsang T."/>
            <person name="Lokyitsang Y."/>
            <person name="Lubonja R."/>
            <person name="Lui A."/>
            <person name="MacDonald P."/>
            <person name="Magnisalis V."/>
            <person name="Maru K."/>
            <person name="Matthews C."/>
            <person name="McCusker W."/>
            <person name="McDonough S."/>
            <person name="Mehta T."/>
            <person name="Meldrim J."/>
            <person name="Meneus L."/>
            <person name="Mihai O."/>
            <person name="Mihalev A."/>
            <person name="Mihova T."/>
            <person name="Mittelman R."/>
            <person name="Mlenga V."/>
            <person name="Montmayeur A."/>
            <person name="Mulrain L."/>
            <person name="Navidi A."/>
            <person name="Naylor J."/>
            <person name="Negash T."/>
            <person name="Nguyen T."/>
            <person name="Nguyen N."/>
            <person name="Nicol R."/>
            <person name="Norbu C."/>
            <person name="Norbu N."/>
            <person name="Novod N."/>
            <person name="O'Neill B."/>
            <person name="Osman S."/>
            <person name="Markiewicz E."/>
            <person name="Oyono O.L."/>
            <person name="Patti C."/>
            <person name="Phunkhang P."/>
            <person name="Pierre F."/>
            <person name="Priest M."/>
            <person name="Raghuraman S."/>
            <person name="Rege F."/>
            <person name="Reyes R."/>
            <person name="Rise C."/>
            <person name="Rogov P."/>
            <person name="Ross K."/>
            <person name="Ryan E."/>
            <person name="Settipalli S."/>
            <person name="Shea T."/>
            <person name="Sherpa N."/>
            <person name="Shi L."/>
            <person name="Shih D."/>
            <person name="Sparrow T."/>
            <person name="Spaulding J."/>
            <person name="Stalker J."/>
            <person name="Stange-Thomann N."/>
            <person name="Stavropoulos S."/>
            <person name="Stone C."/>
            <person name="Strader C."/>
            <person name="Tesfaye S."/>
            <person name="Thomson T."/>
            <person name="Thoulutsang Y."/>
            <person name="Thoulutsang D."/>
            <person name="Topham K."/>
            <person name="Topping I."/>
            <person name="Tsamla T."/>
            <person name="Vassiliev H."/>
            <person name="Vo A."/>
            <person name="Wangchuk T."/>
            <person name="Wangdi T."/>
            <person name="Weiand M."/>
            <person name="Wilkinson J."/>
            <person name="Wilson A."/>
            <person name="Yadav S."/>
            <person name="Young G."/>
            <person name="Yu Q."/>
            <person name="Zembek L."/>
            <person name="Zhong D."/>
            <person name="Zimmer A."/>
            <person name="Zwirko Z."/>
            <person name="Jaffe D.B."/>
            <person name="Alvarez P."/>
            <person name="Brockman W."/>
            <person name="Butler J."/>
            <person name="Chin C."/>
            <person name="Gnerre S."/>
            <person name="Grabherr M."/>
            <person name="Kleber M."/>
            <person name="Mauceli E."/>
            <person name="MacCallum I."/>
        </authorList>
    </citation>
    <scope>NUCLEOTIDE SEQUENCE [LARGE SCALE GENOMIC DNA]</scope>
    <source>
        <strain evidence="4">Tucson 15081-1352.22</strain>
    </source>
</reference>
<sequence>MNVTRDKMSVYLIGLLLLVLTANGKVQQESNRTRDTGDSGDPKSSFEKDDVGWTNIDAEVDVVTPMVLAHLQKLGIAHLDLPDMKESISIKPFFITYEAGLHLTNGIVYNLAGIQRHKNAFMTYEGKSFLSKFYLKINKLQFEYNFLLKLMAIEGYGKVIGSLDDTIIYAELAVNVITSKLHLHDFRIIEFSNIHVQLDQARLIREFTGLILSPITNLFKDRITTSIADGLKEQMQTVMDDFNNEDPLELRKFTKKLISGITGSSTDLTEQT</sequence>